<dbReference type="PANTHER" id="PTHR24123">
    <property type="entry name" value="ANKYRIN REPEAT-CONTAINING"/>
    <property type="match status" value="1"/>
</dbReference>
<gene>
    <name evidence="4" type="ORF">M427DRAFT_182222</name>
</gene>
<organism evidence="4 5">
    <name type="scientific">Gonapodya prolifera (strain JEL478)</name>
    <name type="common">Monoblepharis prolifera</name>
    <dbReference type="NCBI Taxonomy" id="1344416"/>
    <lineage>
        <taxon>Eukaryota</taxon>
        <taxon>Fungi</taxon>
        <taxon>Fungi incertae sedis</taxon>
        <taxon>Chytridiomycota</taxon>
        <taxon>Chytridiomycota incertae sedis</taxon>
        <taxon>Monoblepharidomycetes</taxon>
        <taxon>Monoblepharidales</taxon>
        <taxon>Gonapodyaceae</taxon>
        <taxon>Gonapodya</taxon>
    </lineage>
</organism>
<dbReference type="STRING" id="1344416.A0A139A0P8"/>
<dbReference type="InterPro" id="IPR051165">
    <property type="entry name" value="Multifunctional_ANK_Repeat"/>
</dbReference>
<accession>A0A139A0P8</accession>
<dbReference type="SUPFAM" id="SSF48403">
    <property type="entry name" value="Ankyrin repeat"/>
    <property type="match status" value="1"/>
</dbReference>
<reference evidence="4 5" key="1">
    <citation type="journal article" date="2015" name="Genome Biol. Evol.">
        <title>Phylogenomic analyses indicate that early fungi evolved digesting cell walls of algal ancestors of land plants.</title>
        <authorList>
            <person name="Chang Y."/>
            <person name="Wang S."/>
            <person name="Sekimoto S."/>
            <person name="Aerts A.L."/>
            <person name="Choi C."/>
            <person name="Clum A."/>
            <person name="LaButti K.M."/>
            <person name="Lindquist E.A."/>
            <person name="Yee Ngan C."/>
            <person name="Ohm R.A."/>
            <person name="Salamov A.A."/>
            <person name="Grigoriev I.V."/>
            <person name="Spatafora J.W."/>
            <person name="Berbee M.L."/>
        </authorList>
    </citation>
    <scope>NUCLEOTIDE SEQUENCE [LARGE SCALE GENOMIC DNA]</scope>
    <source>
        <strain evidence="4 5">JEL478</strain>
    </source>
</reference>
<dbReference type="PANTHER" id="PTHR24123:SF33">
    <property type="entry name" value="PROTEIN HOS4"/>
    <property type="match status" value="1"/>
</dbReference>
<feature type="repeat" description="ANK" evidence="3">
    <location>
        <begin position="73"/>
        <end position="105"/>
    </location>
</feature>
<dbReference type="PROSITE" id="PS50088">
    <property type="entry name" value="ANK_REPEAT"/>
    <property type="match status" value="1"/>
</dbReference>
<protein>
    <submittedName>
        <fullName evidence="4">Uncharacterized protein</fullName>
    </submittedName>
</protein>
<dbReference type="AlphaFoldDB" id="A0A139A0P8"/>
<proteinExistence type="predicted"/>
<dbReference type="Gene3D" id="1.25.40.20">
    <property type="entry name" value="Ankyrin repeat-containing domain"/>
    <property type="match status" value="1"/>
</dbReference>
<evidence type="ECO:0000313" key="4">
    <source>
        <dbReference type="EMBL" id="KXS10312.1"/>
    </source>
</evidence>
<name>A0A139A0P8_GONPJ</name>
<dbReference type="InterPro" id="IPR002110">
    <property type="entry name" value="Ankyrin_rpt"/>
</dbReference>
<keyword evidence="5" id="KW-1185">Reference proteome</keyword>
<dbReference type="EMBL" id="KQ965830">
    <property type="protein sequence ID" value="KXS10312.1"/>
    <property type="molecule type" value="Genomic_DNA"/>
</dbReference>
<evidence type="ECO:0000256" key="1">
    <source>
        <dbReference type="ARBA" id="ARBA00022737"/>
    </source>
</evidence>
<dbReference type="SMART" id="SM00248">
    <property type="entry name" value="ANK"/>
    <property type="match status" value="3"/>
</dbReference>
<dbReference type="Proteomes" id="UP000070544">
    <property type="component" value="Unassembled WGS sequence"/>
</dbReference>
<dbReference type="OrthoDB" id="76098at2759"/>
<evidence type="ECO:0000256" key="2">
    <source>
        <dbReference type="ARBA" id="ARBA00023043"/>
    </source>
</evidence>
<sequence length="182" mass="20110">MEVARVFLDRGAVLPQNPRLLYHAVYHGSVTMAKMLLDRGIGTPNQEFVTAATYRCADILDLLLERGADIHADDDVALRNTATNVRLTMVQLLLDRGADIHARDDEALRVTCFEDFMGEVVLCLLGKGANIHACTDQALVNRVVEILLDQGAHRSVLDDADRIAQVEPSVDMDGDYGFWMGD</sequence>
<keyword evidence="2 3" id="KW-0040">ANK repeat</keyword>
<dbReference type="InterPro" id="IPR036770">
    <property type="entry name" value="Ankyrin_rpt-contain_sf"/>
</dbReference>
<evidence type="ECO:0000313" key="5">
    <source>
        <dbReference type="Proteomes" id="UP000070544"/>
    </source>
</evidence>
<keyword evidence="1" id="KW-0677">Repeat</keyword>
<evidence type="ECO:0000256" key="3">
    <source>
        <dbReference type="PROSITE-ProRule" id="PRU00023"/>
    </source>
</evidence>